<evidence type="ECO:0008006" key="4">
    <source>
        <dbReference type="Google" id="ProtNLM"/>
    </source>
</evidence>
<comment type="caution">
    <text evidence="2">The sequence shown here is derived from an EMBL/GenBank/DDBJ whole genome shotgun (WGS) entry which is preliminary data.</text>
</comment>
<dbReference type="Proteomes" id="UP000028631">
    <property type="component" value="Unassembled WGS sequence"/>
</dbReference>
<evidence type="ECO:0000313" key="2">
    <source>
        <dbReference type="EMBL" id="KFE54410.1"/>
    </source>
</evidence>
<dbReference type="RefSeq" id="WP_032629824.1">
    <property type="nucleotide sequence ID" value="NZ_JPQU01000045.1"/>
</dbReference>
<evidence type="ECO:0000313" key="3">
    <source>
        <dbReference type="Proteomes" id="UP000028631"/>
    </source>
</evidence>
<name>A0A085VG47_PSESX</name>
<sequence>MKFITLLLIVPTLMASTAALAAEGRLGFTGQVTNASCAVLPVTSLAQGKEVKVTAHQSIIVDTAHNACTGQAIPFTTHYQPIVSADSGLANTAVLTLTYQ</sequence>
<organism evidence="2 3">
    <name type="scientific">Pseudomonas syringae</name>
    <dbReference type="NCBI Taxonomy" id="317"/>
    <lineage>
        <taxon>Bacteria</taxon>
        <taxon>Pseudomonadati</taxon>
        <taxon>Pseudomonadota</taxon>
        <taxon>Gammaproteobacteria</taxon>
        <taxon>Pseudomonadales</taxon>
        <taxon>Pseudomonadaceae</taxon>
        <taxon>Pseudomonas</taxon>
    </lineage>
</organism>
<dbReference type="AlphaFoldDB" id="A0A085VG47"/>
<feature type="signal peptide" evidence="1">
    <location>
        <begin position="1"/>
        <end position="21"/>
    </location>
</feature>
<gene>
    <name evidence="2" type="ORF">IV01_16795</name>
</gene>
<dbReference type="EMBL" id="JPQU01000045">
    <property type="protein sequence ID" value="KFE54410.1"/>
    <property type="molecule type" value="Genomic_DNA"/>
</dbReference>
<keyword evidence="1" id="KW-0732">Signal</keyword>
<protein>
    <recommendedName>
        <fullName evidence="4">Type 1 fimbrial protein</fullName>
    </recommendedName>
</protein>
<keyword evidence="3" id="KW-1185">Reference proteome</keyword>
<accession>A0A085VG47</accession>
<feature type="chain" id="PRO_5001798980" description="Type 1 fimbrial protein" evidence="1">
    <location>
        <begin position="22"/>
        <end position="100"/>
    </location>
</feature>
<dbReference type="OrthoDB" id="6900888at2"/>
<evidence type="ECO:0000256" key="1">
    <source>
        <dbReference type="SAM" id="SignalP"/>
    </source>
</evidence>
<proteinExistence type="predicted"/>
<reference evidence="2 3" key="1">
    <citation type="submission" date="2014-07" db="EMBL/GenBank/DDBJ databases">
        <title>Draft Genome Sequences of Environmental Pseudomonas syringae strains.</title>
        <authorList>
            <person name="Baltrus D.A."/>
            <person name="Berge O."/>
            <person name="Morris C."/>
        </authorList>
    </citation>
    <scope>NUCLEOTIDE SEQUENCE [LARGE SCALE GENOMIC DNA]</scope>
    <source>
        <strain evidence="2 3">GAW0119</strain>
    </source>
</reference>
<dbReference type="PATRIC" id="fig|317.175.peg.3496"/>